<evidence type="ECO:0000313" key="4">
    <source>
        <dbReference type="Proteomes" id="UP001302126"/>
    </source>
</evidence>
<accession>A0AAN6WIU4</accession>
<protein>
    <recommendedName>
        <fullName evidence="2">Protein kinase domain-containing protein</fullName>
    </recommendedName>
</protein>
<evidence type="ECO:0000259" key="2">
    <source>
        <dbReference type="PROSITE" id="PS50011"/>
    </source>
</evidence>
<organism evidence="3 4">
    <name type="scientific">Podospora australis</name>
    <dbReference type="NCBI Taxonomy" id="1536484"/>
    <lineage>
        <taxon>Eukaryota</taxon>
        <taxon>Fungi</taxon>
        <taxon>Dikarya</taxon>
        <taxon>Ascomycota</taxon>
        <taxon>Pezizomycotina</taxon>
        <taxon>Sordariomycetes</taxon>
        <taxon>Sordariomycetidae</taxon>
        <taxon>Sordariales</taxon>
        <taxon>Podosporaceae</taxon>
        <taxon>Podospora</taxon>
    </lineage>
</organism>
<feature type="region of interest" description="Disordered" evidence="1">
    <location>
        <begin position="108"/>
        <end position="128"/>
    </location>
</feature>
<comment type="caution">
    <text evidence="3">The sequence shown here is derived from an EMBL/GenBank/DDBJ whole genome shotgun (WGS) entry which is preliminary data.</text>
</comment>
<dbReference type="EMBL" id="MU864629">
    <property type="protein sequence ID" value="KAK4182636.1"/>
    <property type="molecule type" value="Genomic_DNA"/>
</dbReference>
<feature type="compositionally biased region" description="Basic and acidic residues" evidence="1">
    <location>
        <begin position="110"/>
        <end position="124"/>
    </location>
</feature>
<feature type="domain" description="Protein kinase" evidence="2">
    <location>
        <begin position="1"/>
        <end position="277"/>
    </location>
</feature>
<evidence type="ECO:0000313" key="3">
    <source>
        <dbReference type="EMBL" id="KAK4182636.1"/>
    </source>
</evidence>
<dbReference type="Gene3D" id="1.10.510.10">
    <property type="entry name" value="Transferase(Phosphotransferase) domain 1"/>
    <property type="match status" value="1"/>
</dbReference>
<dbReference type="SUPFAM" id="SSF56112">
    <property type="entry name" value="Protein kinase-like (PK-like)"/>
    <property type="match status" value="1"/>
</dbReference>
<dbReference type="Proteomes" id="UP001302126">
    <property type="component" value="Unassembled WGS sequence"/>
</dbReference>
<name>A0AAN6WIU4_9PEZI</name>
<feature type="non-terminal residue" evidence="3">
    <location>
        <position position="1"/>
    </location>
</feature>
<proteinExistence type="predicted"/>
<reference evidence="3" key="1">
    <citation type="journal article" date="2023" name="Mol. Phylogenet. Evol.">
        <title>Genome-scale phylogeny and comparative genomics of the fungal order Sordariales.</title>
        <authorList>
            <person name="Hensen N."/>
            <person name="Bonometti L."/>
            <person name="Westerberg I."/>
            <person name="Brannstrom I.O."/>
            <person name="Guillou S."/>
            <person name="Cros-Aarteil S."/>
            <person name="Calhoun S."/>
            <person name="Haridas S."/>
            <person name="Kuo A."/>
            <person name="Mondo S."/>
            <person name="Pangilinan J."/>
            <person name="Riley R."/>
            <person name="LaButti K."/>
            <person name="Andreopoulos B."/>
            <person name="Lipzen A."/>
            <person name="Chen C."/>
            <person name="Yan M."/>
            <person name="Daum C."/>
            <person name="Ng V."/>
            <person name="Clum A."/>
            <person name="Steindorff A."/>
            <person name="Ohm R.A."/>
            <person name="Martin F."/>
            <person name="Silar P."/>
            <person name="Natvig D.O."/>
            <person name="Lalanne C."/>
            <person name="Gautier V."/>
            <person name="Ament-Velasquez S.L."/>
            <person name="Kruys A."/>
            <person name="Hutchinson M.I."/>
            <person name="Powell A.J."/>
            <person name="Barry K."/>
            <person name="Miller A.N."/>
            <person name="Grigoriev I.V."/>
            <person name="Debuchy R."/>
            <person name="Gladieux P."/>
            <person name="Hiltunen Thoren M."/>
            <person name="Johannesson H."/>
        </authorList>
    </citation>
    <scope>NUCLEOTIDE SEQUENCE</scope>
    <source>
        <strain evidence="3">PSN309</strain>
    </source>
</reference>
<dbReference type="InterPro" id="IPR000719">
    <property type="entry name" value="Prot_kinase_dom"/>
</dbReference>
<gene>
    <name evidence="3" type="ORF">QBC35DRAFT_395564</name>
</gene>
<dbReference type="GO" id="GO:0005524">
    <property type="term" value="F:ATP binding"/>
    <property type="evidence" value="ECO:0007669"/>
    <property type="project" value="InterPro"/>
</dbReference>
<dbReference type="PROSITE" id="PS50011">
    <property type="entry name" value="PROTEIN_KINASE_DOM"/>
    <property type="match status" value="1"/>
</dbReference>
<dbReference type="InterPro" id="IPR011009">
    <property type="entry name" value="Kinase-like_dom_sf"/>
</dbReference>
<reference evidence="3" key="2">
    <citation type="submission" date="2023-05" db="EMBL/GenBank/DDBJ databases">
        <authorList>
            <consortium name="Lawrence Berkeley National Laboratory"/>
            <person name="Steindorff A."/>
            <person name="Hensen N."/>
            <person name="Bonometti L."/>
            <person name="Westerberg I."/>
            <person name="Brannstrom I.O."/>
            <person name="Guillou S."/>
            <person name="Cros-Aarteil S."/>
            <person name="Calhoun S."/>
            <person name="Haridas S."/>
            <person name="Kuo A."/>
            <person name="Mondo S."/>
            <person name="Pangilinan J."/>
            <person name="Riley R."/>
            <person name="Labutti K."/>
            <person name="Andreopoulos B."/>
            <person name="Lipzen A."/>
            <person name="Chen C."/>
            <person name="Yanf M."/>
            <person name="Daum C."/>
            <person name="Ng V."/>
            <person name="Clum A."/>
            <person name="Ohm R."/>
            <person name="Martin F."/>
            <person name="Silar P."/>
            <person name="Natvig D."/>
            <person name="Lalanne C."/>
            <person name="Gautier V."/>
            <person name="Ament-Velasquez S.L."/>
            <person name="Kruys A."/>
            <person name="Hutchinson M.I."/>
            <person name="Powell A.J."/>
            <person name="Barry K."/>
            <person name="Miller A.N."/>
            <person name="Grigoriev I.V."/>
            <person name="Debuchy R."/>
            <person name="Gladieux P."/>
            <person name="Thoren M.H."/>
            <person name="Johannesson H."/>
        </authorList>
    </citation>
    <scope>NUCLEOTIDE SEQUENCE</scope>
    <source>
        <strain evidence="3">PSN309</strain>
    </source>
</reference>
<keyword evidence="4" id="KW-1185">Reference proteome</keyword>
<dbReference type="GO" id="GO:0004672">
    <property type="term" value="F:protein kinase activity"/>
    <property type="evidence" value="ECO:0007669"/>
    <property type="project" value="InterPro"/>
</dbReference>
<dbReference type="AlphaFoldDB" id="A0AAN6WIU4"/>
<evidence type="ECO:0000256" key="1">
    <source>
        <dbReference type="SAM" id="MobiDB-lite"/>
    </source>
</evidence>
<sequence length="357" mass="41469">KPQANAPYLFLEYFENGSLEHSIQKLAIITDRPPQPENLPDPPSVILWEFWRCLVTGVVGMEYPEIYFPNWDMNANVVYPSPNDLELQPRISFVHNDLDPQNLFVGKTTRPRDPGHPHAPEIKVADLGSGNDFDHHTDPWLRGRMWSDMRKPGKTDYVPPEQFSEEWDYVDETPHRSRWEGAAVFTAGQFGWKTNLYQAALSMQNLITRCYPRAPPMPVKMLVREGAMRGKMIWTYSGMTKVTKFPWCDPKLLLLVSQCLADRPDMRPDLKELHARTMEGVRRTQDAVLPLAVAGSQKPMDKDWGTKPFAEQRSWSRAQLQAYMRRWLEGDVSKPTLDRFYQENSPPRQKWYNLRLP</sequence>